<organism evidence="2 3">
    <name type="scientific">Pseudomonas syringae</name>
    <dbReference type="NCBI Taxonomy" id="317"/>
    <lineage>
        <taxon>Bacteria</taxon>
        <taxon>Pseudomonadati</taxon>
        <taxon>Pseudomonadota</taxon>
        <taxon>Gammaproteobacteria</taxon>
        <taxon>Pseudomonadales</taxon>
        <taxon>Pseudomonadaceae</taxon>
        <taxon>Pseudomonas</taxon>
    </lineage>
</organism>
<dbReference type="AlphaFoldDB" id="A0A1C7YX38"/>
<protein>
    <recommendedName>
        <fullName evidence="4">BIG2 domain-containing protein</fullName>
    </recommendedName>
</protein>
<comment type="caution">
    <text evidence="2">The sequence shown here is derived from an EMBL/GenBank/DDBJ whole genome shotgun (WGS) entry which is preliminary data.</text>
</comment>
<evidence type="ECO:0008006" key="4">
    <source>
        <dbReference type="Google" id="ProtNLM"/>
    </source>
</evidence>
<proteinExistence type="predicted"/>
<evidence type="ECO:0000313" key="3">
    <source>
        <dbReference type="Proteomes" id="UP000093104"/>
    </source>
</evidence>
<dbReference type="EMBL" id="LGSI01000073">
    <property type="protein sequence ID" value="OCR21809.1"/>
    <property type="molecule type" value="Genomic_DNA"/>
</dbReference>
<accession>A0A1C7YX38</accession>
<dbReference type="InterPro" id="IPR008964">
    <property type="entry name" value="Invasin/intimin_cell_adhesion"/>
</dbReference>
<dbReference type="RefSeq" id="WP_065836321.1">
    <property type="nucleotide sequence ID" value="NZ_LGSI01000073.1"/>
</dbReference>
<dbReference type="Gene3D" id="2.60.40.1080">
    <property type="match status" value="1"/>
</dbReference>
<reference evidence="2 3" key="1">
    <citation type="submission" date="2015-07" db="EMBL/GenBank/DDBJ databases">
        <title>Draft genome sequence of a diazotrophic, plant growth-promoting rhizobacterium of the Pseudomonas syringae complex.</title>
        <authorList>
            <person name="Patten C.L."/>
            <person name="Jeong H."/>
        </authorList>
    </citation>
    <scope>NUCLEOTIDE SEQUENCE [LARGE SCALE GENOMIC DNA]</scope>
    <source>
        <strain evidence="2 3">GR12-2</strain>
    </source>
</reference>
<evidence type="ECO:0000313" key="2">
    <source>
        <dbReference type="EMBL" id="OCR21809.1"/>
    </source>
</evidence>
<dbReference type="SUPFAM" id="SSF49373">
    <property type="entry name" value="Invasin/intimin cell-adhesion fragments"/>
    <property type="match status" value="1"/>
</dbReference>
<evidence type="ECO:0000256" key="1">
    <source>
        <dbReference type="SAM" id="MobiDB-lite"/>
    </source>
</evidence>
<sequence>MNTVKMLNSLPKPTIRSHNESGVGDVDVADPTKPLEVLIGPLDMNPKDRIDLFWGANEEPVDSYIHSPDAPNTNGIFSLYVDTHWIQPGVAEVFYSYTPFPSGIPDTSESTSVIVKLSIPGGRDPDPESPYQNEALLKPSIFPAGIITSPDGVSVILMPYLNMETGDKVTVSWNGEFVPHTIESEDQVGHPVVVPVPRTIIEMAGDSDMLEVRYEVRDIVNNWSRWSLPTFVEVEAGNSSLPAVITPQAPNSVLDLDRLAGNPVQALVVAYPEMAGSDEITLVVERNTAEGMALEPFVITKTVQNPSSFVEFFVPFEQFVPITQGRARLKYTVEKASGAMLRSKSLSLTVIGEVQELQAPKVPAAQDGVLDPASQNVVSLVPPYYFMADGNDVTLVWSGKTASGANVLHEELRTLSRDDVGKTLEYRIPQDKVSVLAGGTVQVYYTVNTFTRAFFKSPVLDLKVSQDTSVPLPAPSVDHVSADGVLDPANIGPEAIVRIQPYTGMAIRDKVILHWEGRAPDGVYSTYTVLNSGTVDREVVFRVLKSIVVASLDARVNVWYEVERNGQTYRSTRLAFVVQETVVTPLPVPHVKEARGDTLYLADTANGATVVVQTSANLKRNDWVRVDVKGTNASDSKEKVIQEGDVGKELSLVFAGAVIAANVGQTIEVAYSVQRASGVVQTSPSLLLKVVGSLSNLSAPLMDGVGPDGILVPSKIPESGATVRVAYQDMQPTDSVIVSWKGVSAHDTPPQVVGSAAQLQFNLSKSLITATAGHPATVTYTATRASTAVVSTPLQLSVSPLLEFDASPVTLPGKIYLLPGAPDLLPAFPDGTTVQRVASGGQAPYVYSSSDPLVAVVDQTGLTSVRGRGEAIISVTDSLGITASYTVTVTGVIHCIGLGNGTSNPIFIAAANAGARIPSIEELREIFHAYGSRWPMGNNTYWSSSITSQSLLGTWYWVKNLVLGQEVQTKHSQYSNGVGLR</sequence>
<gene>
    <name evidence="2" type="ORF">AFK24_27970</name>
</gene>
<dbReference type="PATRIC" id="fig|317.243.peg.2197"/>
<dbReference type="Proteomes" id="UP000093104">
    <property type="component" value="Unassembled WGS sequence"/>
</dbReference>
<feature type="region of interest" description="Disordered" evidence="1">
    <location>
        <begin position="1"/>
        <end position="25"/>
    </location>
</feature>
<name>A0A1C7YX38_PSESX</name>